<proteinExistence type="predicted"/>
<organism evidence="2">
    <name type="scientific">Streptomyces sp. NBC_01393</name>
    <dbReference type="NCBI Taxonomy" id="2903851"/>
    <lineage>
        <taxon>Bacteria</taxon>
        <taxon>Bacillati</taxon>
        <taxon>Actinomycetota</taxon>
        <taxon>Actinomycetes</taxon>
        <taxon>Kitasatosporales</taxon>
        <taxon>Streptomycetaceae</taxon>
        <taxon>Streptomyces</taxon>
    </lineage>
</organism>
<reference evidence="2" key="1">
    <citation type="submission" date="2022-10" db="EMBL/GenBank/DDBJ databases">
        <title>The complete genomes of actinobacterial strains from the NBC collection.</title>
        <authorList>
            <person name="Joergensen T.S."/>
            <person name="Alvarez Arevalo M."/>
            <person name="Sterndorff E.B."/>
            <person name="Faurdal D."/>
            <person name="Vuksanovic O."/>
            <person name="Mourched A.-S."/>
            <person name="Charusanti P."/>
            <person name="Shaw S."/>
            <person name="Blin K."/>
            <person name="Weber T."/>
        </authorList>
    </citation>
    <scope>NUCLEOTIDE SEQUENCE</scope>
    <source>
        <strain evidence="2">NBC_01393</strain>
    </source>
</reference>
<feature type="domain" description="DUF397" evidence="1">
    <location>
        <begin position="15"/>
        <end position="67"/>
    </location>
</feature>
<evidence type="ECO:0000259" key="1">
    <source>
        <dbReference type="Pfam" id="PF04149"/>
    </source>
</evidence>
<accession>A0AAU3IIX3</accession>
<dbReference type="InterPro" id="IPR007278">
    <property type="entry name" value="DUF397"/>
</dbReference>
<protein>
    <submittedName>
        <fullName evidence="2">DUF397 domain-containing protein</fullName>
    </submittedName>
</protein>
<name>A0AAU3IIX3_9ACTN</name>
<dbReference type="Pfam" id="PF04149">
    <property type="entry name" value="DUF397"/>
    <property type="match status" value="1"/>
</dbReference>
<dbReference type="AlphaFoldDB" id="A0AAU3IIX3"/>
<dbReference type="EMBL" id="CP109546">
    <property type="protein sequence ID" value="WTZ15075.1"/>
    <property type="molecule type" value="Genomic_DNA"/>
</dbReference>
<evidence type="ECO:0000313" key="2">
    <source>
        <dbReference type="EMBL" id="WTZ15075.1"/>
    </source>
</evidence>
<gene>
    <name evidence="2" type="ORF">OG699_40870</name>
</gene>
<sequence>MKHAVNAAEELGTQGWSKPWSAGSDGGCVEIKKLGGGIVAVRQATDPDGPALICASSVIAEFVGGAKEGRADFLVV</sequence>